<dbReference type="InterPro" id="IPR054274">
    <property type="entry name" value="DUF7005"/>
</dbReference>
<gene>
    <name evidence="1" type="ORF">MNBD_BACTEROID03-1037</name>
</gene>
<proteinExistence type="predicted"/>
<protein>
    <submittedName>
        <fullName evidence="1">Uncharacterized protein</fullName>
    </submittedName>
</protein>
<name>A0A3B0TEE0_9ZZZZ</name>
<evidence type="ECO:0000313" key="1">
    <source>
        <dbReference type="EMBL" id="VAW16991.1"/>
    </source>
</evidence>
<dbReference type="EMBL" id="UOEL01000139">
    <property type="protein sequence ID" value="VAW16991.1"/>
    <property type="molecule type" value="Genomic_DNA"/>
</dbReference>
<organism evidence="1">
    <name type="scientific">hydrothermal vent metagenome</name>
    <dbReference type="NCBI Taxonomy" id="652676"/>
    <lineage>
        <taxon>unclassified sequences</taxon>
        <taxon>metagenomes</taxon>
        <taxon>ecological metagenomes</taxon>
    </lineage>
</organism>
<dbReference type="AlphaFoldDB" id="A0A3B0TEE0"/>
<sequence>MTKQETKYRLSPNVTKDDTVAREISDYAENKFVAKNKYLGSLPLSDENYVTTWERYLRESEKEGVFKTLQSYLIQFRFPIQKNISQLNNYRDATLRGMATDKMASASGLWLSDPNSLELFIYQSVAGKIPVLIVPNCEDFSHIVRALSHRNEPVHIPKSMGAAMIKGINNWGRILELKTNWMATNLSGSWSKEFIKNILPTKSLYQDKIIVLSHKPYSGVTSESLGIPYKKWIEHSLKIRLEHECTHFFTLRYYGHMANNMHDELIADYMGISKVLGKFNANWFLKFIGLENYPNYTSGARLENYLGKPSISKIGFEMLKTIVKNAAYNMAEFDESLGLHQDELDRTLRLMSLCSVNLLDIASGHGVKKLIAEYKRNKIANPMYNPKYEE</sequence>
<reference evidence="1" key="1">
    <citation type="submission" date="2018-06" db="EMBL/GenBank/DDBJ databases">
        <authorList>
            <person name="Zhirakovskaya E."/>
        </authorList>
    </citation>
    <scope>NUCLEOTIDE SEQUENCE</scope>
</reference>
<dbReference type="Pfam" id="PF22541">
    <property type="entry name" value="DUF7005"/>
    <property type="match status" value="1"/>
</dbReference>
<accession>A0A3B0TEE0</accession>